<name>A0A4Z0YI13_9PEZI</name>
<keyword evidence="2" id="KW-1185">Reference proteome</keyword>
<sequence>MTDSYDWSLRDTDLDAVFGSWCQALEEQVEYSVRCDAGNDDYLLNDFFLDTLDSHGCIPIAFDSEAPDELYSVGQTDTMEMMKTDITTHTESLLREHLAQEASTQLLAATPNEPGEFIRTWSNQWGDEVTEIIPNCLAKVFTNVQCTTRTEDQSFGNYLESISSSSESRDAFFAILRRTVQAVTNQFLESYAAVERLSEHKDTFRDACERAIRMGLGDRAPIVFNFQPLSAEAETDTGFSILWGLALPGRFLGNLGSLIAAKVFNVISDDLKFASKQGFKSAFENYSCNNSVLVEELVDEVFERAALSNISYLVFK</sequence>
<evidence type="ECO:0000313" key="1">
    <source>
        <dbReference type="EMBL" id="TGJ78941.1"/>
    </source>
</evidence>
<dbReference type="Proteomes" id="UP000297716">
    <property type="component" value="Unassembled WGS sequence"/>
</dbReference>
<reference evidence="1 2" key="1">
    <citation type="submission" date="2019-03" db="EMBL/GenBank/DDBJ databases">
        <title>Draft genome sequence of Xylaria hypoxylon DSM 108379, a ubiquitous saprotrophic-parasitic fungi on hardwood.</title>
        <authorList>
            <person name="Buettner E."/>
            <person name="Leonhardt S."/>
            <person name="Gebauer A.M."/>
            <person name="Liers C."/>
            <person name="Hofrichter M."/>
            <person name="Kellner H."/>
        </authorList>
    </citation>
    <scope>NUCLEOTIDE SEQUENCE [LARGE SCALE GENOMIC DNA]</scope>
    <source>
        <strain evidence="1 2">DSM 108379</strain>
    </source>
</reference>
<organism evidence="1 2">
    <name type="scientific">Xylaria hypoxylon</name>
    <dbReference type="NCBI Taxonomy" id="37992"/>
    <lineage>
        <taxon>Eukaryota</taxon>
        <taxon>Fungi</taxon>
        <taxon>Dikarya</taxon>
        <taxon>Ascomycota</taxon>
        <taxon>Pezizomycotina</taxon>
        <taxon>Sordariomycetes</taxon>
        <taxon>Xylariomycetidae</taxon>
        <taxon>Xylariales</taxon>
        <taxon>Xylariaceae</taxon>
        <taxon>Xylaria</taxon>
    </lineage>
</organism>
<dbReference type="EMBL" id="SKBN01000331">
    <property type="protein sequence ID" value="TGJ78941.1"/>
    <property type="molecule type" value="Genomic_DNA"/>
</dbReference>
<dbReference type="OrthoDB" id="5223040at2759"/>
<accession>A0A4Z0YI13</accession>
<dbReference type="AlphaFoldDB" id="A0A4Z0YI13"/>
<comment type="caution">
    <text evidence="1">The sequence shown here is derived from an EMBL/GenBank/DDBJ whole genome shotgun (WGS) entry which is preliminary data.</text>
</comment>
<protein>
    <submittedName>
        <fullName evidence="1">Uncharacterized protein</fullName>
    </submittedName>
</protein>
<proteinExistence type="predicted"/>
<gene>
    <name evidence="1" type="ORF">E0Z10_g9817</name>
</gene>
<evidence type="ECO:0000313" key="2">
    <source>
        <dbReference type="Proteomes" id="UP000297716"/>
    </source>
</evidence>